<accession>A0AAE4BQN9</accession>
<evidence type="ECO:0000313" key="4">
    <source>
        <dbReference type="Proteomes" id="UP001185092"/>
    </source>
</evidence>
<comment type="caution">
    <text evidence="3">The sequence shown here is derived from an EMBL/GenBank/DDBJ whole genome shotgun (WGS) entry which is preliminary data.</text>
</comment>
<feature type="repeat" description="TPR" evidence="1">
    <location>
        <begin position="276"/>
        <end position="309"/>
    </location>
</feature>
<name>A0AAE4BQN9_9BACT</name>
<keyword evidence="2" id="KW-0732">Signal</keyword>
<reference evidence="3" key="1">
    <citation type="submission" date="2023-07" db="EMBL/GenBank/DDBJ databases">
        <title>Genomic Encyclopedia of Type Strains, Phase IV (KMG-IV): sequencing the most valuable type-strain genomes for metagenomic binning, comparative biology and taxonomic classification.</title>
        <authorList>
            <person name="Goeker M."/>
        </authorList>
    </citation>
    <scope>NUCLEOTIDE SEQUENCE</scope>
    <source>
        <strain evidence="3">DSM 26174</strain>
    </source>
</reference>
<proteinExistence type="predicted"/>
<evidence type="ECO:0000313" key="3">
    <source>
        <dbReference type="EMBL" id="MDR6237776.1"/>
    </source>
</evidence>
<dbReference type="InterPro" id="IPR011990">
    <property type="entry name" value="TPR-like_helical_dom_sf"/>
</dbReference>
<keyword evidence="1" id="KW-0802">TPR repeat</keyword>
<dbReference type="EMBL" id="JAVDQD010000001">
    <property type="protein sequence ID" value="MDR6237776.1"/>
    <property type="molecule type" value="Genomic_DNA"/>
</dbReference>
<dbReference type="Proteomes" id="UP001185092">
    <property type="component" value="Unassembled WGS sequence"/>
</dbReference>
<dbReference type="Gene3D" id="1.25.40.10">
    <property type="entry name" value="Tetratricopeptide repeat domain"/>
    <property type="match status" value="1"/>
</dbReference>
<dbReference type="AlphaFoldDB" id="A0AAE4BQN9"/>
<protein>
    <submittedName>
        <fullName evidence="3">Tetratricopeptide (TPR) repeat protein</fullName>
    </submittedName>
</protein>
<evidence type="ECO:0000256" key="2">
    <source>
        <dbReference type="SAM" id="SignalP"/>
    </source>
</evidence>
<dbReference type="RefSeq" id="WP_309937246.1">
    <property type="nucleotide sequence ID" value="NZ_AP025305.1"/>
</dbReference>
<dbReference type="InterPro" id="IPR019734">
    <property type="entry name" value="TPR_rpt"/>
</dbReference>
<organism evidence="3 4">
    <name type="scientific">Aureibacter tunicatorum</name>
    <dbReference type="NCBI Taxonomy" id="866807"/>
    <lineage>
        <taxon>Bacteria</taxon>
        <taxon>Pseudomonadati</taxon>
        <taxon>Bacteroidota</taxon>
        <taxon>Cytophagia</taxon>
        <taxon>Cytophagales</taxon>
        <taxon>Persicobacteraceae</taxon>
        <taxon>Aureibacter</taxon>
    </lineage>
</organism>
<dbReference type="PROSITE" id="PS50005">
    <property type="entry name" value="TPR"/>
    <property type="match status" value="1"/>
</dbReference>
<keyword evidence="4" id="KW-1185">Reference proteome</keyword>
<feature type="signal peptide" evidence="2">
    <location>
        <begin position="1"/>
        <end position="23"/>
    </location>
</feature>
<sequence length="433" mass="49122">MKTKFFLSMILAIVCLQPAFSQAGWNWPEDKELAMEKNVLYTDLLKQKKYEQARAPLTWLLNNAPDLNKSLYINGEKIYEALALKEKDPSLRQNYVDSTMLMFDMRIKYFGEKNEVIERKALTAYKLEKGNKAAYKDLYELLGESVDLNGNDTFESNLVAYMDVTRRYKKSGGDISDDQVLAVYDKISDIFAYKLDHGGNEDRIGKYQENVDKLLAATINVDCDFIENKLGPKLQENPEDLGVATNIFKLSIVGKCFDLPVFVQSAEVVYNSKPTYGLAKLIATRLVDQKKYTEALDYYQKAIELTEENTKKAEMNLQIAVMMNRQGNKSSARSYALKATQEDPSLSEAYSFVGNLYMNSYNSCKGGQDKALDRAIFILAYDMFSKAGNRKGMAAAKAQFPSAEEIFTYNHSVGETVHVGCWVNRDVVLQKRD</sequence>
<feature type="chain" id="PRO_5042134750" evidence="2">
    <location>
        <begin position="24"/>
        <end position="433"/>
    </location>
</feature>
<gene>
    <name evidence="3" type="ORF">HNQ88_000752</name>
</gene>
<dbReference type="SUPFAM" id="SSF48452">
    <property type="entry name" value="TPR-like"/>
    <property type="match status" value="1"/>
</dbReference>
<evidence type="ECO:0000256" key="1">
    <source>
        <dbReference type="PROSITE-ProRule" id="PRU00339"/>
    </source>
</evidence>